<protein>
    <submittedName>
        <fullName evidence="1">Uncharacterized protein</fullName>
    </submittedName>
</protein>
<gene>
    <name evidence="1" type="ORF">PGLA2088_LOCUS4066</name>
</gene>
<proteinExistence type="predicted"/>
<sequence>MAPDCLAEPPARLEIHEQQSGAKHRKVELYVARGVLRRIPFFAPQISEGELGGESLQLRLAEGCSAVAAELLFRRLYVREATWPTTVLVALAVQVCELASMLLMEDMQDELVDLVGRSIRTEADDKVLTDWCSQREGHPGLAKLAKDIASGGFATDIDVELELMLANAVDHVNHSAAFAAAKKIFKKRGIQGEQMLKQHLDIVIKLLEKKKLFFRQHIPIACACRHSTVLRICSVVWY</sequence>
<dbReference type="EMBL" id="CAJNNW010003671">
    <property type="protein sequence ID" value="CAE8645625.1"/>
    <property type="molecule type" value="Genomic_DNA"/>
</dbReference>
<accession>A0A813I611</accession>
<organism evidence="1 2">
    <name type="scientific">Polarella glacialis</name>
    <name type="common">Dinoflagellate</name>
    <dbReference type="NCBI Taxonomy" id="89957"/>
    <lineage>
        <taxon>Eukaryota</taxon>
        <taxon>Sar</taxon>
        <taxon>Alveolata</taxon>
        <taxon>Dinophyceae</taxon>
        <taxon>Suessiales</taxon>
        <taxon>Suessiaceae</taxon>
        <taxon>Polarella</taxon>
    </lineage>
</organism>
<dbReference type="AlphaFoldDB" id="A0A813I611"/>
<dbReference type="Proteomes" id="UP000626109">
    <property type="component" value="Unassembled WGS sequence"/>
</dbReference>
<reference evidence="1" key="1">
    <citation type="submission" date="2021-02" db="EMBL/GenBank/DDBJ databases">
        <authorList>
            <person name="Dougan E. K."/>
            <person name="Rhodes N."/>
            <person name="Thang M."/>
            <person name="Chan C."/>
        </authorList>
    </citation>
    <scope>NUCLEOTIDE SEQUENCE</scope>
</reference>
<evidence type="ECO:0000313" key="1">
    <source>
        <dbReference type="EMBL" id="CAE8645625.1"/>
    </source>
</evidence>
<name>A0A813I611_POLGL</name>
<evidence type="ECO:0000313" key="2">
    <source>
        <dbReference type="Proteomes" id="UP000626109"/>
    </source>
</evidence>
<comment type="caution">
    <text evidence="1">The sequence shown here is derived from an EMBL/GenBank/DDBJ whole genome shotgun (WGS) entry which is preliminary data.</text>
</comment>